<sequence length="56" mass="6935">MKNWDIWMMEHRLSWLLQLLVVISLPLHLLVYWGEAVDDMQYTLRSIREYKKDKTK</sequence>
<name>A0A6J5TB10_9CAUD</name>
<feature type="transmembrane region" description="Helical" evidence="1">
    <location>
        <begin position="12"/>
        <end position="33"/>
    </location>
</feature>
<accession>A0A6J5TB10</accession>
<dbReference type="EMBL" id="LR797819">
    <property type="protein sequence ID" value="CAB4241035.1"/>
    <property type="molecule type" value="Genomic_DNA"/>
</dbReference>
<protein>
    <submittedName>
        <fullName evidence="2">Uncharacterized protein</fullName>
    </submittedName>
</protein>
<organism evidence="2">
    <name type="scientific">uncultured Caudovirales phage</name>
    <dbReference type="NCBI Taxonomy" id="2100421"/>
    <lineage>
        <taxon>Viruses</taxon>
        <taxon>Duplodnaviria</taxon>
        <taxon>Heunggongvirae</taxon>
        <taxon>Uroviricota</taxon>
        <taxon>Caudoviricetes</taxon>
        <taxon>Peduoviridae</taxon>
        <taxon>Maltschvirus</taxon>
        <taxon>Maltschvirus maltsch</taxon>
    </lineage>
</organism>
<keyword evidence="1" id="KW-0472">Membrane</keyword>
<evidence type="ECO:0000256" key="1">
    <source>
        <dbReference type="SAM" id="Phobius"/>
    </source>
</evidence>
<evidence type="ECO:0000313" key="2">
    <source>
        <dbReference type="EMBL" id="CAB4241035.1"/>
    </source>
</evidence>
<keyword evidence="1" id="KW-0812">Transmembrane</keyword>
<reference evidence="2" key="1">
    <citation type="submission" date="2020-05" db="EMBL/GenBank/DDBJ databases">
        <authorList>
            <person name="Chiriac C."/>
            <person name="Salcher M."/>
            <person name="Ghai R."/>
            <person name="Kavagutti S V."/>
        </authorList>
    </citation>
    <scope>NUCLEOTIDE SEQUENCE</scope>
</reference>
<gene>
    <name evidence="2" type="ORF">UFOVP56_54</name>
</gene>
<proteinExistence type="predicted"/>
<keyword evidence="1" id="KW-1133">Transmembrane helix</keyword>